<keyword evidence="3 5" id="KW-0863">Zinc-finger</keyword>
<dbReference type="GO" id="GO:0045944">
    <property type="term" value="P:positive regulation of transcription by RNA polymerase II"/>
    <property type="evidence" value="ECO:0007669"/>
    <property type="project" value="TreeGrafter"/>
</dbReference>
<sequence length="130" mass="15148">MGLENPIKVYKCDLCEYTTPEKGLYNRHQLVHSATKNHSCPYCPLVTTFKHNLKSHVRNIHPEKMLKCPSPKCPMLCLSQQELDKHVQQKHYASALLGFVDFAQQKRRNTNMERTRESLLTSRTMCLQTM</sequence>
<keyword evidence="4" id="KW-0862">Zinc</keyword>
<dbReference type="Proteomes" id="UP000594260">
    <property type="component" value="Unplaced"/>
</dbReference>
<dbReference type="PANTHER" id="PTHR24403:SF67">
    <property type="entry name" value="FI01116P-RELATED"/>
    <property type="match status" value="1"/>
</dbReference>
<dbReference type="AlphaFoldDB" id="A0A7M7J8S3"/>
<dbReference type="EnsemblMetazoa" id="XM_022788935">
    <property type="protein sequence ID" value="XP_022644670"/>
    <property type="gene ID" value="LOC111243410"/>
</dbReference>
<feature type="domain" description="C2H2-type" evidence="6">
    <location>
        <begin position="10"/>
        <end position="37"/>
    </location>
</feature>
<dbReference type="Pfam" id="PF00096">
    <property type="entry name" value="zf-C2H2"/>
    <property type="match status" value="1"/>
</dbReference>
<dbReference type="InParanoid" id="A0A7M7J8S3"/>
<evidence type="ECO:0000256" key="3">
    <source>
        <dbReference type="ARBA" id="ARBA00022771"/>
    </source>
</evidence>
<protein>
    <recommendedName>
        <fullName evidence="6">C2H2-type domain-containing protein</fullName>
    </recommendedName>
</protein>
<evidence type="ECO:0000256" key="1">
    <source>
        <dbReference type="ARBA" id="ARBA00022723"/>
    </source>
</evidence>
<dbReference type="GeneID" id="111243410"/>
<dbReference type="OrthoDB" id="6489409at2759"/>
<dbReference type="InterPro" id="IPR036236">
    <property type="entry name" value="Znf_C2H2_sf"/>
</dbReference>
<dbReference type="PROSITE" id="PS50157">
    <property type="entry name" value="ZINC_FINGER_C2H2_2"/>
    <property type="match status" value="1"/>
</dbReference>
<reference evidence="7" key="1">
    <citation type="submission" date="2021-01" db="UniProtKB">
        <authorList>
            <consortium name="EnsemblMetazoa"/>
        </authorList>
    </citation>
    <scope>IDENTIFICATION</scope>
</reference>
<dbReference type="GO" id="GO:0008270">
    <property type="term" value="F:zinc ion binding"/>
    <property type="evidence" value="ECO:0007669"/>
    <property type="project" value="UniProtKB-KW"/>
</dbReference>
<dbReference type="GO" id="GO:0005634">
    <property type="term" value="C:nucleus"/>
    <property type="evidence" value="ECO:0007669"/>
    <property type="project" value="TreeGrafter"/>
</dbReference>
<evidence type="ECO:0000313" key="7">
    <source>
        <dbReference type="EnsemblMetazoa" id="XP_022644670"/>
    </source>
</evidence>
<dbReference type="InterPro" id="IPR013087">
    <property type="entry name" value="Znf_C2H2_type"/>
</dbReference>
<organism evidence="7 8">
    <name type="scientific">Varroa destructor</name>
    <name type="common">Honeybee mite</name>
    <dbReference type="NCBI Taxonomy" id="109461"/>
    <lineage>
        <taxon>Eukaryota</taxon>
        <taxon>Metazoa</taxon>
        <taxon>Ecdysozoa</taxon>
        <taxon>Arthropoda</taxon>
        <taxon>Chelicerata</taxon>
        <taxon>Arachnida</taxon>
        <taxon>Acari</taxon>
        <taxon>Parasitiformes</taxon>
        <taxon>Mesostigmata</taxon>
        <taxon>Gamasina</taxon>
        <taxon>Dermanyssoidea</taxon>
        <taxon>Varroidae</taxon>
        <taxon>Varroa</taxon>
    </lineage>
</organism>
<evidence type="ECO:0000313" key="8">
    <source>
        <dbReference type="Proteomes" id="UP000594260"/>
    </source>
</evidence>
<evidence type="ECO:0000256" key="4">
    <source>
        <dbReference type="ARBA" id="ARBA00022833"/>
    </source>
</evidence>
<evidence type="ECO:0000256" key="5">
    <source>
        <dbReference type="PROSITE-ProRule" id="PRU00042"/>
    </source>
</evidence>
<keyword evidence="8" id="KW-1185">Reference proteome</keyword>
<evidence type="ECO:0000259" key="6">
    <source>
        <dbReference type="PROSITE" id="PS50157"/>
    </source>
</evidence>
<keyword evidence="2" id="KW-0677">Repeat</keyword>
<dbReference type="InterPro" id="IPR050688">
    <property type="entry name" value="Zinc_finger/UBP_domain"/>
</dbReference>
<dbReference type="RefSeq" id="XP_022644670.1">
    <property type="nucleotide sequence ID" value="XM_022788935.1"/>
</dbReference>
<dbReference type="PANTHER" id="PTHR24403">
    <property type="entry name" value="ZINC FINGER PROTEIN"/>
    <property type="match status" value="1"/>
</dbReference>
<evidence type="ECO:0000256" key="2">
    <source>
        <dbReference type="ARBA" id="ARBA00022737"/>
    </source>
</evidence>
<name>A0A7M7J8S3_VARDE</name>
<proteinExistence type="predicted"/>
<dbReference type="KEGG" id="vde:111243410"/>
<dbReference type="SMART" id="SM00355">
    <property type="entry name" value="ZnF_C2H2"/>
    <property type="match status" value="3"/>
</dbReference>
<keyword evidence="1" id="KW-0479">Metal-binding</keyword>
<dbReference type="SUPFAM" id="SSF57667">
    <property type="entry name" value="beta-beta-alpha zinc fingers"/>
    <property type="match status" value="1"/>
</dbReference>
<accession>A0A7M7J8S3</accession>
<dbReference type="SUPFAM" id="SSF49599">
    <property type="entry name" value="TRAF domain-like"/>
    <property type="match status" value="1"/>
</dbReference>
<dbReference type="Gene3D" id="3.30.160.60">
    <property type="entry name" value="Classic Zinc Finger"/>
    <property type="match status" value="1"/>
</dbReference>